<gene>
    <name evidence="2" type="ORF">ZEAMMB73_Zm00001d015345</name>
</gene>
<protein>
    <submittedName>
        <fullName evidence="2">Uncharacterized protein</fullName>
    </submittedName>
</protein>
<dbReference type="AlphaFoldDB" id="A0A1D6H1F0"/>
<evidence type="ECO:0000313" key="2">
    <source>
        <dbReference type="EMBL" id="AQK68706.1"/>
    </source>
</evidence>
<feature type="region of interest" description="Disordered" evidence="1">
    <location>
        <begin position="1"/>
        <end position="30"/>
    </location>
</feature>
<dbReference type="SMR" id="A0A1D6H1F0"/>
<proteinExistence type="predicted"/>
<dbReference type="EMBL" id="CM000781">
    <property type="protein sequence ID" value="AQK68706.1"/>
    <property type="molecule type" value="Genomic_DNA"/>
</dbReference>
<evidence type="ECO:0000256" key="1">
    <source>
        <dbReference type="SAM" id="MobiDB-lite"/>
    </source>
</evidence>
<organism evidence="2">
    <name type="scientific">Zea mays</name>
    <name type="common">Maize</name>
    <dbReference type="NCBI Taxonomy" id="4577"/>
    <lineage>
        <taxon>Eukaryota</taxon>
        <taxon>Viridiplantae</taxon>
        <taxon>Streptophyta</taxon>
        <taxon>Embryophyta</taxon>
        <taxon>Tracheophyta</taxon>
        <taxon>Spermatophyta</taxon>
        <taxon>Magnoliopsida</taxon>
        <taxon>Liliopsida</taxon>
        <taxon>Poales</taxon>
        <taxon>Poaceae</taxon>
        <taxon>PACMAD clade</taxon>
        <taxon>Panicoideae</taxon>
        <taxon>Andropogonodae</taxon>
        <taxon>Andropogoneae</taxon>
        <taxon>Tripsacinae</taxon>
        <taxon>Zea</taxon>
    </lineage>
</organism>
<accession>A0A1D6H1F0</accession>
<feature type="compositionally biased region" description="Polar residues" evidence="1">
    <location>
        <begin position="17"/>
        <end position="30"/>
    </location>
</feature>
<sequence length="30" mass="3446">MFNGAPSLLSADELRQKFQQAGRNFPRQTH</sequence>
<reference evidence="2" key="1">
    <citation type="submission" date="2015-12" db="EMBL/GenBank/DDBJ databases">
        <title>Update maize B73 reference genome by single molecule sequencing technologies.</title>
        <authorList>
            <consortium name="Maize Genome Sequencing Project"/>
            <person name="Ware D."/>
        </authorList>
    </citation>
    <scope>NUCLEOTIDE SEQUENCE</scope>
    <source>
        <tissue evidence="2">Seedling</tissue>
    </source>
</reference>
<dbReference type="InParanoid" id="A0A1D6H1F0"/>
<name>A0A1D6H1F0_MAIZE</name>